<dbReference type="OrthoDB" id="9795085at2"/>
<evidence type="ECO:0000313" key="2">
    <source>
        <dbReference type="Proteomes" id="UP000317982"/>
    </source>
</evidence>
<dbReference type="CDD" id="cd02440">
    <property type="entry name" value="AdoMet_MTases"/>
    <property type="match status" value="1"/>
</dbReference>
<protein>
    <submittedName>
        <fullName evidence="1">Class I SAM-dependent methyltransferase</fullName>
    </submittedName>
</protein>
<dbReference type="RefSeq" id="WP_142706231.1">
    <property type="nucleotide sequence ID" value="NZ_VIRS01000014.1"/>
</dbReference>
<proteinExistence type="predicted"/>
<dbReference type="SUPFAM" id="SSF53335">
    <property type="entry name" value="S-adenosyl-L-methionine-dependent methyltransferases"/>
    <property type="match status" value="1"/>
</dbReference>
<reference evidence="1 2" key="1">
    <citation type="submission" date="2019-07" db="EMBL/GenBank/DDBJ databases">
        <title>Cryptosporangium phraense sp. nov., isolated from plant litter.</title>
        <authorList>
            <person name="Suriyachadkun C."/>
        </authorList>
    </citation>
    <scope>NUCLEOTIDE SEQUENCE [LARGE SCALE GENOMIC DNA]</scope>
    <source>
        <strain evidence="1 2">A-T 5661</strain>
    </source>
</reference>
<dbReference type="GO" id="GO:0032259">
    <property type="term" value="P:methylation"/>
    <property type="evidence" value="ECO:0007669"/>
    <property type="project" value="UniProtKB-KW"/>
</dbReference>
<dbReference type="AlphaFoldDB" id="A0A545APB9"/>
<keyword evidence="1" id="KW-0808">Transferase</keyword>
<accession>A0A545APB9</accession>
<evidence type="ECO:0000313" key="1">
    <source>
        <dbReference type="EMBL" id="TQS43146.1"/>
    </source>
</evidence>
<keyword evidence="2" id="KW-1185">Reference proteome</keyword>
<dbReference type="InterPro" id="IPR029063">
    <property type="entry name" value="SAM-dependent_MTases_sf"/>
</dbReference>
<keyword evidence="1" id="KW-0489">Methyltransferase</keyword>
<dbReference type="Gene3D" id="3.40.50.150">
    <property type="entry name" value="Vaccinia Virus protein VP39"/>
    <property type="match status" value="1"/>
</dbReference>
<organism evidence="1 2">
    <name type="scientific">Cryptosporangium phraense</name>
    <dbReference type="NCBI Taxonomy" id="2593070"/>
    <lineage>
        <taxon>Bacteria</taxon>
        <taxon>Bacillati</taxon>
        <taxon>Actinomycetota</taxon>
        <taxon>Actinomycetes</taxon>
        <taxon>Cryptosporangiales</taxon>
        <taxon>Cryptosporangiaceae</taxon>
        <taxon>Cryptosporangium</taxon>
    </lineage>
</organism>
<comment type="caution">
    <text evidence="1">The sequence shown here is derived from an EMBL/GenBank/DDBJ whole genome shotgun (WGS) entry which is preliminary data.</text>
</comment>
<dbReference type="EMBL" id="VIRS01000014">
    <property type="protein sequence ID" value="TQS43146.1"/>
    <property type="molecule type" value="Genomic_DNA"/>
</dbReference>
<sequence length="129" mass="13710">MTSTRATVDHYERLAASHDHNWTHSGVFLDWMTSQIVSAASIGATDRVADVGSGTGLFARHIADQVHPAQPILCVDTSRPMLTQIPTSPEPQPVVAPAEEMAEWVTAGGGAGTAGELDVILLKESVHTR</sequence>
<dbReference type="InParanoid" id="A0A545APB9"/>
<gene>
    <name evidence="1" type="ORF">FL583_20060</name>
</gene>
<name>A0A545APB9_9ACTN</name>
<dbReference type="GO" id="GO:0008168">
    <property type="term" value="F:methyltransferase activity"/>
    <property type="evidence" value="ECO:0007669"/>
    <property type="project" value="UniProtKB-KW"/>
</dbReference>
<dbReference type="Proteomes" id="UP000317982">
    <property type="component" value="Unassembled WGS sequence"/>
</dbReference>